<keyword evidence="2" id="KW-0479">Metal-binding</keyword>
<dbReference type="EMBL" id="CAJNOH010006349">
    <property type="protein sequence ID" value="CAF1429782.1"/>
    <property type="molecule type" value="Genomic_DNA"/>
</dbReference>
<evidence type="ECO:0000256" key="7">
    <source>
        <dbReference type="ARBA" id="ARBA00023163"/>
    </source>
</evidence>
<dbReference type="InterPro" id="IPR003656">
    <property type="entry name" value="Znf_BED"/>
</dbReference>
<keyword evidence="14" id="KW-1185">Reference proteome</keyword>
<dbReference type="Proteomes" id="UP000663854">
    <property type="component" value="Unassembled WGS sequence"/>
</dbReference>
<accession>A0A816DAS3</accession>
<dbReference type="GO" id="GO:0003677">
    <property type="term" value="F:DNA binding"/>
    <property type="evidence" value="ECO:0007669"/>
    <property type="project" value="UniProtKB-KW"/>
</dbReference>
<keyword evidence="8" id="KW-0539">Nucleus</keyword>
<organism evidence="13 14">
    <name type="scientific">Rotaria sordida</name>
    <dbReference type="NCBI Taxonomy" id="392033"/>
    <lineage>
        <taxon>Eukaryota</taxon>
        <taxon>Metazoa</taxon>
        <taxon>Spiralia</taxon>
        <taxon>Gnathifera</taxon>
        <taxon>Rotifera</taxon>
        <taxon>Eurotatoria</taxon>
        <taxon>Bdelloidea</taxon>
        <taxon>Philodinida</taxon>
        <taxon>Philodinidae</taxon>
        <taxon>Rotaria</taxon>
    </lineage>
</organism>
<dbReference type="PROSITE" id="PS50808">
    <property type="entry name" value="ZF_BED"/>
    <property type="match status" value="1"/>
</dbReference>
<keyword evidence="3 9" id="KW-0863">Zinc-finger</keyword>
<keyword evidence="6" id="KW-0238">DNA-binding</keyword>
<evidence type="ECO:0000259" key="11">
    <source>
        <dbReference type="PROSITE" id="PS50808"/>
    </source>
</evidence>
<dbReference type="PANTHER" id="PTHR46481:SF10">
    <property type="entry name" value="ZINC FINGER BED DOMAIN-CONTAINING PROTEIN 39"/>
    <property type="match status" value="1"/>
</dbReference>
<dbReference type="SUPFAM" id="SSF140996">
    <property type="entry name" value="Hermes dimerisation domain"/>
    <property type="match status" value="1"/>
</dbReference>
<evidence type="ECO:0000256" key="5">
    <source>
        <dbReference type="ARBA" id="ARBA00023015"/>
    </source>
</evidence>
<evidence type="ECO:0000256" key="8">
    <source>
        <dbReference type="ARBA" id="ARBA00023242"/>
    </source>
</evidence>
<dbReference type="Proteomes" id="UP000663870">
    <property type="component" value="Unassembled WGS sequence"/>
</dbReference>
<comment type="caution">
    <text evidence="13">The sequence shown here is derived from an EMBL/GenBank/DDBJ whole genome shotgun (WGS) entry which is preliminary data.</text>
</comment>
<reference evidence="13" key="1">
    <citation type="submission" date="2021-02" db="EMBL/GenBank/DDBJ databases">
        <authorList>
            <person name="Nowell W R."/>
        </authorList>
    </citation>
    <scope>NUCLEOTIDE SEQUENCE</scope>
</reference>
<evidence type="ECO:0000256" key="4">
    <source>
        <dbReference type="ARBA" id="ARBA00022833"/>
    </source>
</evidence>
<evidence type="ECO:0000256" key="10">
    <source>
        <dbReference type="SAM" id="MobiDB-lite"/>
    </source>
</evidence>
<dbReference type="InterPro" id="IPR052035">
    <property type="entry name" value="ZnF_BED_domain_contain"/>
</dbReference>
<evidence type="ECO:0000313" key="13">
    <source>
        <dbReference type="EMBL" id="CAF1632284.1"/>
    </source>
</evidence>
<feature type="domain" description="BED-type" evidence="11">
    <location>
        <begin position="34"/>
        <end position="93"/>
    </location>
</feature>
<dbReference type="SUPFAM" id="SSF53098">
    <property type="entry name" value="Ribonuclease H-like"/>
    <property type="match status" value="1"/>
</dbReference>
<dbReference type="InterPro" id="IPR008906">
    <property type="entry name" value="HATC_C_dom"/>
</dbReference>
<evidence type="ECO:0000256" key="2">
    <source>
        <dbReference type="ARBA" id="ARBA00022723"/>
    </source>
</evidence>
<evidence type="ECO:0000256" key="3">
    <source>
        <dbReference type="ARBA" id="ARBA00022771"/>
    </source>
</evidence>
<dbReference type="AlphaFoldDB" id="A0A816DAS3"/>
<dbReference type="Gene3D" id="1.10.10.1070">
    <property type="entry name" value="Zinc finger, BED domain-containing"/>
    <property type="match status" value="1"/>
</dbReference>
<dbReference type="GO" id="GO:0008270">
    <property type="term" value="F:zinc ion binding"/>
    <property type="evidence" value="ECO:0007669"/>
    <property type="project" value="UniProtKB-KW"/>
</dbReference>
<evidence type="ECO:0000313" key="14">
    <source>
        <dbReference type="Proteomes" id="UP000663870"/>
    </source>
</evidence>
<comment type="subcellular location">
    <subcellularLocation>
        <location evidence="1">Nucleus</location>
    </subcellularLocation>
</comment>
<evidence type="ECO:0000256" key="6">
    <source>
        <dbReference type="ARBA" id="ARBA00023125"/>
    </source>
</evidence>
<keyword evidence="4" id="KW-0862">Zinc</keyword>
<keyword evidence="7" id="KW-0804">Transcription</keyword>
<name>A0A816DAS3_9BILA</name>
<gene>
    <name evidence="13" type="ORF">JXQ802_LOCUS51970</name>
    <name evidence="12" type="ORF">PYM288_LOCUS35702</name>
</gene>
<dbReference type="InterPro" id="IPR012337">
    <property type="entry name" value="RNaseH-like_sf"/>
</dbReference>
<sequence>MLAAEDLSDLIKKTDPSVSYYNPLETDNNSSKKRKRSEHWNGFQQILVNGVKQNYIICNNCQILLKWRADDGTNVMKKHTIGCKSHSAVPSSSSQSISTFFTVDIRNKSHATRLVKHKLKKAIAECCILDNRPFALADGPGFQKIIHEAMSIGRSLGKAIPVEKIIPNRTTISREIDAMYTFRKNQLKKIIKSINRYSITVDFWTESHTGVNFGGVSLHCYFKKHGLKSMVLACREYDLPNSKSPNIRAFTEGILSEFDLTINENVYIVTDNEPKMKAAFRDGAKRIGCSAHYVNKIIEHSLTSIDIGCDLIQQTFNQVKTIVTHIRQTHIQTKLSHSINLFCKTSICPQLKDEFYDVLKEEMNKRQSLEPKTHTTSAKLTTASATLKRKRTNLLADCYDPDPDPLDETISNDETEIEKYIKACFTFDPDTDDFFDFWDKQQYTYPLLSSVAFDILVIPATNTSVERLFSTSATSVTNKRTRLNTAKIDKLIFLKSNLTFLSTFHYVNTTNSSSMEKLVNQELCEIVDDSSNDEEDNETSNNGNNYEDDVF</sequence>
<proteinExistence type="predicted"/>
<dbReference type="GO" id="GO:0046983">
    <property type="term" value="F:protein dimerization activity"/>
    <property type="evidence" value="ECO:0007669"/>
    <property type="project" value="InterPro"/>
</dbReference>
<protein>
    <recommendedName>
        <fullName evidence="11">BED-type domain-containing protein</fullName>
    </recommendedName>
</protein>
<evidence type="ECO:0000256" key="1">
    <source>
        <dbReference type="ARBA" id="ARBA00004123"/>
    </source>
</evidence>
<evidence type="ECO:0000256" key="9">
    <source>
        <dbReference type="PROSITE-ProRule" id="PRU00027"/>
    </source>
</evidence>
<dbReference type="PANTHER" id="PTHR46481">
    <property type="entry name" value="ZINC FINGER BED DOMAIN-CONTAINING PROTEIN 4"/>
    <property type="match status" value="1"/>
</dbReference>
<dbReference type="Pfam" id="PF05699">
    <property type="entry name" value="Dimer_Tnp_hAT"/>
    <property type="match status" value="1"/>
</dbReference>
<feature type="compositionally biased region" description="Acidic residues" evidence="10">
    <location>
        <begin position="529"/>
        <end position="538"/>
    </location>
</feature>
<evidence type="ECO:0000313" key="12">
    <source>
        <dbReference type="EMBL" id="CAF1429782.1"/>
    </source>
</evidence>
<dbReference type="GO" id="GO:0005634">
    <property type="term" value="C:nucleus"/>
    <property type="evidence" value="ECO:0007669"/>
    <property type="project" value="UniProtKB-SubCell"/>
</dbReference>
<dbReference type="EMBL" id="CAJNOL010007915">
    <property type="protein sequence ID" value="CAF1632284.1"/>
    <property type="molecule type" value="Genomic_DNA"/>
</dbReference>
<keyword evidence="5" id="KW-0805">Transcription regulation</keyword>
<feature type="region of interest" description="Disordered" evidence="10">
    <location>
        <begin position="529"/>
        <end position="551"/>
    </location>
</feature>